<dbReference type="PANTHER" id="PTHR42884">
    <property type="entry name" value="PROPROTEIN CONVERTASE SUBTILISIN/KEXIN-RELATED"/>
    <property type="match status" value="1"/>
</dbReference>
<feature type="domain" description="Peptidase S8/S53" evidence="6">
    <location>
        <begin position="47"/>
        <end position="304"/>
    </location>
</feature>
<dbReference type="CDD" id="cd00306">
    <property type="entry name" value="Peptidases_S8_S53"/>
    <property type="match status" value="1"/>
</dbReference>
<dbReference type="PANTHER" id="PTHR42884:SF14">
    <property type="entry name" value="NEUROENDOCRINE CONVERTASE 1"/>
    <property type="match status" value="1"/>
</dbReference>
<dbReference type="GO" id="GO:0016485">
    <property type="term" value="P:protein processing"/>
    <property type="evidence" value="ECO:0007669"/>
    <property type="project" value="TreeGrafter"/>
</dbReference>
<keyword evidence="1 4" id="KW-0645">Protease</keyword>
<dbReference type="GO" id="GO:0005886">
    <property type="term" value="C:plasma membrane"/>
    <property type="evidence" value="ECO:0007669"/>
    <property type="project" value="TreeGrafter"/>
</dbReference>
<dbReference type="GO" id="GO:0004252">
    <property type="term" value="F:serine-type endopeptidase activity"/>
    <property type="evidence" value="ECO:0007669"/>
    <property type="project" value="UniProtKB-UniRule"/>
</dbReference>
<keyword evidence="8" id="KW-1185">Reference proteome</keyword>
<proteinExistence type="inferred from homology"/>
<sequence length="429" mass="45246">MLVRFLGGLVTTVMVLLGVAAPATALTNEPAYDALNVSSSWDAGYLGQNVTIALIDQGVNLNHEYFQGQVVDGICVYQSNSSSRCPNGTRFQTGVAAASQRAIRGWLVEEEDHGNMVAGIVAGKPNTLAPGGIAPQAKLLMANTDMQPASVVAALDYIYENREKHNIVAVSMSFGILGLSSRQDLLNCNTNPVYAGVRASLKRLRSVGIIPFAAAGNGFYLDSAESWAPTCLDEAVSIGSVDSSGNIAVYNTMSTKVELLATEYAISASTYGYAQASGTSAAAPSVAASFALLKQEFKDQNSEVILSAMKLSGKKIDDVVRKDVPMVDLAAARALLAKTPINEAPVAPVVEQKITVGAYNGYVAIYTQGHEGSKLTAKVAGKWLTVNPITNQAGKSYSLTKRFTGAGYNIAVDVYIDGVKLKSTQVLTR</sequence>
<dbReference type="RefSeq" id="WP_173493045.1">
    <property type="nucleotide sequence ID" value="NZ_CP054056.1"/>
</dbReference>
<dbReference type="Proteomes" id="UP000501003">
    <property type="component" value="Chromosome"/>
</dbReference>
<feature type="active site" description="Charge relay system" evidence="4">
    <location>
        <position position="56"/>
    </location>
</feature>
<keyword evidence="5" id="KW-0732">Signal</keyword>
<dbReference type="InterPro" id="IPR015500">
    <property type="entry name" value="Peptidase_S8_subtilisin-rel"/>
</dbReference>
<dbReference type="Pfam" id="PF00082">
    <property type="entry name" value="Peptidase_S8"/>
    <property type="match status" value="1"/>
</dbReference>
<dbReference type="KEGG" id="aqg:HRU87_00600"/>
<evidence type="ECO:0000256" key="3">
    <source>
        <dbReference type="ARBA" id="ARBA00022825"/>
    </source>
</evidence>
<comment type="similarity">
    <text evidence="4">Belongs to the peptidase S8 family.</text>
</comment>
<feature type="active site" description="Charge relay system" evidence="4">
    <location>
        <position position="113"/>
    </location>
</feature>
<evidence type="ECO:0000256" key="5">
    <source>
        <dbReference type="SAM" id="SignalP"/>
    </source>
</evidence>
<feature type="chain" id="PRO_5028837379" evidence="5">
    <location>
        <begin position="26"/>
        <end position="429"/>
    </location>
</feature>
<protein>
    <submittedName>
        <fullName evidence="7">S8/S53 family peptidase</fullName>
    </submittedName>
</protein>
<organism evidence="7 8">
    <name type="scientific">Aquiluna borgnonia</name>
    <dbReference type="NCBI Taxonomy" id="2499157"/>
    <lineage>
        <taxon>Bacteria</taxon>
        <taxon>Bacillati</taxon>
        <taxon>Actinomycetota</taxon>
        <taxon>Actinomycetes</taxon>
        <taxon>Micrococcales</taxon>
        <taxon>Microbacteriaceae</taxon>
        <taxon>Luna cluster</taxon>
        <taxon>Luna-1 subcluster</taxon>
        <taxon>Aquiluna</taxon>
    </lineage>
</organism>
<evidence type="ECO:0000259" key="6">
    <source>
        <dbReference type="Pfam" id="PF00082"/>
    </source>
</evidence>
<reference evidence="7 8" key="1">
    <citation type="submission" date="2020-05" db="EMBL/GenBank/DDBJ databases">
        <title>Aquirufa sp. strain 15G-AUS-rot a new Aquirufa species.</title>
        <authorList>
            <person name="Pitt A."/>
            <person name="Hahn M.W."/>
        </authorList>
    </citation>
    <scope>NUCLEOTIDE SEQUENCE [LARGE SCALE GENOMIC DNA]</scope>
    <source>
        <strain evidence="7 8">15G-AUS-rot</strain>
    </source>
</reference>
<accession>A0A7D4PQ24</accession>
<dbReference type="PROSITE" id="PS51892">
    <property type="entry name" value="SUBTILASE"/>
    <property type="match status" value="1"/>
</dbReference>
<dbReference type="PRINTS" id="PR00723">
    <property type="entry name" value="SUBTILISIN"/>
</dbReference>
<evidence type="ECO:0000313" key="7">
    <source>
        <dbReference type="EMBL" id="QKJ24746.1"/>
    </source>
</evidence>
<dbReference type="InterPro" id="IPR023828">
    <property type="entry name" value="Peptidase_S8_Ser-AS"/>
</dbReference>
<evidence type="ECO:0000313" key="8">
    <source>
        <dbReference type="Proteomes" id="UP000501003"/>
    </source>
</evidence>
<gene>
    <name evidence="7" type="ORF">HRU87_00600</name>
</gene>
<keyword evidence="2 4" id="KW-0378">Hydrolase</keyword>
<dbReference type="SUPFAM" id="SSF52743">
    <property type="entry name" value="Subtilisin-like"/>
    <property type="match status" value="1"/>
</dbReference>
<dbReference type="Gene3D" id="3.40.50.200">
    <property type="entry name" value="Peptidase S8/S53 domain"/>
    <property type="match status" value="1"/>
</dbReference>
<evidence type="ECO:0000256" key="1">
    <source>
        <dbReference type="ARBA" id="ARBA00022670"/>
    </source>
</evidence>
<dbReference type="EMBL" id="CP054056">
    <property type="protein sequence ID" value="QKJ24746.1"/>
    <property type="molecule type" value="Genomic_DNA"/>
</dbReference>
<dbReference type="AlphaFoldDB" id="A0A7D4PQ24"/>
<feature type="signal peptide" evidence="5">
    <location>
        <begin position="1"/>
        <end position="25"/>
    </location>
</feature>
<keyword evidence="3 4" id="KW-0720">Serine protease</keyword>
<evidence type="ECO:0000256" key="4">
    <source>
        <dbReference type="PROSITE-ProRule" id="PRU01240"/>
    </source>
</evidence>
<evidence type="ECO:0000256" key="2">
    <source>
        <dbReference type="ARBA" id="ARBA00022801"/>
    </source>
</evidence>
<dbReference type="InterPro" id="IPR000209">
    <property type="entry name" value="Peptidase_S8/S53_dom"/>
</dbReference>
<name>A0A7D4PQ24_9MICO</name>
<dbReference type="InterPro" id="IPR036852">
    <property type="entry name" value="Peptidase_S8/S53_dom_sf"/>
</dbReference>
<dbReference type="PROSITE" id="PS00138">
    <property type="entry name" value="SUBTILASE_SER"/>
    <property type="match status" value="1"/>
</dbReference>
<feature type="active site" description="Charge relay system" evidence="4">
    <location>
        <position position="280"/>
    </location>
</feature>